<name>A0A150GMG8_GONPE</name>
<evidence type="ECO:0000256" key="9">
    <source>
        <dbReference type="SAM" id="SignalP"/>
    </source>
</evidence>
<keyword evidence="6 8" id="KW-0472">Membrane</keyword>
<evidence type="ECO:0000256" key="4">
    <source>
        <dbReference type="ARBA" id="ARBA00022692"/>
    </source>
</evidence>
<dbReference type="EMBL" id="LSYV01000015">
    <property type="protein sequence ID" value="KXZ51056.1"/>
    <property type="molecule type" value="Genomic_DNA"/>
</dbReference>
<evidence type="ECO:0008006" key="12">
    <source>
        <dbReference type="Google" id="ProtNLM"/>
    </source>
</evidence>
<evidence type="ECO:0000256" key="8">
    <source>
        <dbReference type="SAM" id="Phobius"/>
    </source>
</evidence>
<comment type="caution">
    <text evidence="10">The sequence shown here is derived from an EMBL/GenBank/DDBJ whole genome shotgun (WGS) entry which is preliminary data.</text>
</comment>
<feature type="chain" id="PRO_5007562102" description="Major facilitator superfamily (MFS) profile domain-containing protein" evidence="9">
    <location>
        <begin position="17"/>
        <end position="279"/>
    </location>
</feature>
<keyword evidence="3" id="KW-1003">Cell membrane</keyword>
<keyword evidence="9" id="KW-0732">Signal</keyword>
<dbReference type="Proteomes" id="UP000075714">
    <property type="component" value="Unassembled WGS sequence"/>
</dbReference>
<keyword evidence="11" id="KW-1185">Reference proteome</keyword>
<keyword evidence="2" id="KW-0813">Transport</keyword>
<dbReference type="AlphaFoldDB" id="A0A150GMG8"/>
<feature type="region of interest" description="Disordered" evidence="7">
    <location>
        <begin position="24"/>
        <end position="54"/>
    </location>
</feature>
<evidence type="ECO:0000256" key="1">
    <source>
        <dbReference type="ARBA" id="ARBA00004651"/>
    </source>
</evidence>
<feature type="transmembrane region" description="Helical" evidence="8">
    <location>
        <begin position="147"/>
        <end position="168"/>
    </location>
</feature>
<dbReference type="GO" id="GO:0005886">
    <property type="term" value="C:plasma membrane"/>
    <property type="evidence" value="ECO:0007669"/>
    <property type="project" value="UniProtKB-SubCell"/>
</dbReference>
<organism evidence="10 11">
    <name type="scientific">Gonium pectorale</name>
    <name type="common">Green alga</name>
    <dbReference type="NCBI Taxonomy" id="33097"/>
    <lineage>
        <taxon>Eukaryota</taxon>
        <taxon>Viridiplantae</taxon>
        <taxon>Chlorophyta</taxon>
        <taxon>core chlorophytes</taxon>
        <taxon>Chlorophyceae</taxon>
        <taxon>CS clade</taxon>
        <taxon>Chlamydomonadales</taxon>
        <taxon>Volvocaceae</taxon>
        <taxon>Gonium</taxon>
    </lineage>
</organism>
<evidence type="ECO:0000256" key="6">
    <source>
        <dbReference type="ARBA" id="ARBA00023136"/>
    </source>
</evidence>
<feature type="signal peptide" evidence="9">
    <location>
        <begin position="1"/>
        <end position="16"/>
    </location>
</feature>
<comment type="subcellular location">
    <subcellularLocation>
        <location evidence="1">Cell membrane</location>
        <topology evidence="1">Multi-pass membrane protein</topology>
    </subcellularLocation>
</comment>
<evidence type="ECO:0000256" key="2">
    <source>
        <dbReference type="ARBA" id="ARBA00022448"/>
    </source>
</evidence>
<dbReference type="OrthoDB" id="46230at2759"/>
<dbReference type="PANTHER" id="PTHR43266">
    <property type="entry name" value="MACROLIDE-EFFLUX PROTEIN"/>
    <property type="match status" value="1"/>
</dbReference>
<evidence type="ECO:0000313" key="11">
    <source>
        <dbReference type="Proteomes" id="UP000075714"/>
    </source>
</evidence>
<feature type="transmembrane region" description="Helical" evidence="8">
    <location>
        <begin position="175"/>
        <end position="194"/>
    </location>
</feature>
<keyword evidence="5 8" id="KW-1133">Transmembrane helix</keyword>
<evidence type="ECO:0000256" key="3">
    <source>
        <dbReference type="ARBA" id="ARBA00022475"/>
    </source>
</evidence>
<sequence>MTFLLAAFLLLQLVRQQQQLTAGPASRLPRTIAPGGLEASDESGPPELHPLLAAPHEDPQTCAAEPHVGLEKSTGGDADSDSYGCGCLGALAYMAQRPNWDVAALVWIKATGAMCWGAADVLNGRFSQMPRMQVVTPQTLGGADQTLGFILVAVGLGSIVGPLVANSVTPGVARYWRISIAAAFGMLLAGYGIMAAAQNITHVLIATVIRTSVDFLLYTISEAGSQLFGGAAEDGMGWGTRRLSATLALLAGTFMIMWSLHAVVMWSSRRGPLMTAMGP</sequence>
<feature type="compositionally biased region" description="Low complexity" evidence="7">
    <location>
        <begin position="45"/>
        <end position="54"/>
    </location>
</feature>
<evidence type="ECO:0000256" key="7">
    <source>
        <dbReference type="SAM" id="MobiDB-lite"/>
    </source>
</evidence>
<dbReference type="PANTHER" id="PTHR43266:SF2">
    <property type="entry name" value="MAJOR FACILITATOR SUPERFAMILY (MFS) PROFILE DOMAIN-CONTAINING PROTEIN"/>
    <property type="match status" value="1"/>
</dbReference>
<evidence type="ECO:0000313" key="10">
    <source>
        <dbReference type="EMBL" id="KXZ51056.1"/>
    </source>
</evidence>
<protein>
    <recommendedName>
        <fullName evidence="12">Major facilitator superfamily (MFS) profile domain-containing protein</fullName>
    </recommendedName>
</protein>
<keyword evidence="4 8" id="KW-0812">Transmembrane</keyword>
<proteinExistence type="predicted"/>
<evidence type="ECO:0000256" key="5">
    <source>
        <dbReference type="ARBA" id="ARBA00022989"/>
    </source>
</evidence>
<reference evidence="11" key="1">
    <citation type="journal article" date="2016" name="Nat. Commun.">
        <title>The Gonium pectorale genome demonstrates co-option of cell cycle regulation during the evolution of multicellularity.</title>
        <authorList>
            <person name="Hanschen E.R."/>
            <person name="Marriage T.N."/>
            <person name="Ferris P.J."/>
            <person name="Hamaji T."/>
            <person name="Toyoda A."/>
            <person name="Fujiyama A."/>
            <person name="Neme R."/>
            <person name="Noguchi H."/>
            <person name="Minakuchi Y."/>
            <person name="Suzuki M."/>
            <person name="Kawai-Toyooka H."/>
            <person name="Smith D.R."/>
            <person name="Sparks H."/>
            <person name="Anderson J."/>
            <person name="Bakaric R."/>
            <person name="Luria V."/>
            <person name="Karger A."/>
            <person name="Kirschner M.W."/>
            <person name="Durand P.M."/>
            <person name="Michod R.E."/>
            <person name="Nozaki H."/>
            <person name="Olson B.J."/>
        </authorList>
    </citation>
    <scope>NUCLEOTIDE SEQUENCE [LARGE SCALE GENOMIC DNA]</scope>
    <source>
        <strain evidence="11">NIES-2863</strain>
    </source>
</reference>
<feature type="transmembrane region" description="Helical" evidence="8">
    <location>
        <begin position="243"/>
        <end position="264"/>
    </location>
</feature>
<gene>
    <name evidence="10" type="ORF">GPECTOR_14g42</name>
</gene>
<accession>A0A150GMG8</accession>